<comment type="caution">
    <text evidence="2">The sequence shown here is derived from an EMBL/GenBank/DDBJ whole genome shotgun (WGS) entry which is preliminary data.</text>
</comment>
<name>A0A433JDU0_9PROT</name>
<sequence>MLAMIDAPMGANASALPIVPSITWRRLSEMWSATSAERAFIGPYELIAFDIPPAGPHPRIIAWELHIGPQFTTGIAGAPANSFEAAKAAAEQEARRLLTDMGVSATVKETTLPTVGRVDRFGDHRNGDGTPVRAMPHVGAPSTLLPRFGFTFAEAEVEIAAAEAARAAAEASDGKDHEDLVLDALDMVLLIHTTPPGSIADALVKLRMVTGHLGMAAGESDNHTESVEQVLTFLTGVYLEQGGKGLYIPEALSTDPTKGVHNLDTPGAGGAAKGVAATDALCADEPAKCAVETADDPVVAAYLAWLAASSEDDRLAAPLESLRKLGRNHPEFRAAWDRSQAATDALDYASNQMWEPTQATTPAGILAKFAFFTHMTVDNIAAVDIRLWQSITADISRLGIIPLEANLKLFGQGRYFGSLHREAVEEDIHAKARPYVILPTSLWEGLEGTGASIRGAAGARLASY</sequence>
<reference evidence="2 3" key="1">
    <citation type="submission" date="2018-12" db="EMBL/GenBank/DDBJ databases">
        <authorList>
            <person name="Yang Y."/>
        </authorList>
    </citation>
    <scope>NUCLEOTIDE SEQUENCE [LARGE SCALE GENOMIC DNA]</scope>
    <source>
        <strain evidence="2 3">GSF71</strain>
    </source>
</reference>
<evidence type="ECO:0000313" key="2">
    <source>
        <dbReference type="EMBL" id="RUQ75065.1"/>
    </source>
</evidence>
<protein>
    <submittedName>
        <fullName evidence="2">Uncharacterized protein</fullName>
    </submittedName>
</protein>
<feature type="region of interest" description="Disordered" evidence="1">
    <location>
        <begin position="117"/>
        <end position="138"/>
    </location>
</feature>
<accession>A0A433JDU0</accession>
<dbReference type="Proteomes" id="UP000280346">
    <property type="component" value="Unassembled WGS sequence"/>
</dbReference>
<dbReference type="OrthoDB" id="9904408at2"/>
<dbReference type="RefSeq" id="WP_126995083.1">
    <property type="nucleotide sequence ID" value="NZ_JBNPXW010000002.1"/>
</dbReference>
<dbReference type="AlphaFoldDB" id="A0A433JDU0"/>
<keyword evidence="3" id="KW-1185">Reference proteome</keyword>
<gene>
    <name evidence="2" type="ORF">EJ913_04190</name>
</gene>
<evidence type="ECO:0000256" key="1">
    <source>
        <dbReference type="SAM" id="MobiDB-lite"/>
    </source>
</evidence>
<proteinExistence type="predicted"/>
<organism evidence="2 3">
    <name type="scientific">Azospirillum doebereinerae</name>
    <dbReference type="NCBI Taxonomy" id="92933"/>
    <lineage>
        <taxon>Bacteria</taxon>
        <taxon>Pseudomonadati</taxon>
        <taxon>Pseudomonadota</taxon>
        <taxon>Alphaproteobacteria</taxon>
        <taxon>Rhodospirillales</taxon>
        <taxon>Azospirillaceae</taxon>
        <taxon>Azospirillum</taxon>
    </lineage>
</organism>
<evidence type="ECO:0000313" key="3">
    <source>
        <dbReference type="Proteomes" id="UP000280346"/>
    </source>
</evidence>
<dbReference type="EMBL" id="RZIJ01000002">
    <property type="protein sequence ID" value="RUQ75065.1"/>
    <property type="molecule type" value="Genomic_DNA"/>
</dbReference>
<feature type="compositionally biased region" description="Basic and acidic residues" evidence="1">
    <location>
        <begin position="117"/>
        <end position="127"/>
    </location>
</feature>